<protein>
    <recommendedName>
        <fullName evidence="4">Steroid 5-alpha reductase C-terminal domain-containing protein</fullName>
    </recommendedName>
</protein>
<keyword evidence="1" id="KW-0812">Transmembrane</keyword>
<keyword evidence="1" id="KW-1133">Transmembrane helix</keyword>
<dbReference type="InterPro" id="IPR010721">
    <property type="entry name" value="UstE-like"/>
</dbReference>
<feature type="transmembrane region" description="Helical" evidence="1">
    <location>
        <begin position="208"/>
        <end position="232"/>
    </location>
</feature>
<evidence type="ECO:0000256" key="1">
    <source>
        <dbReference type="SAM" id="Phobius"/>
    </source>
</evidence>
<proteinExistence type="predicted"/>
<evidence type="ECO:0000313" key="2">
    <source>
        <dbReference type="EMBL" id="KAL1644387.1"/>
    </source>
</evidence>
<dbReference type="EMBL" id="JAKEKT020000023">
    <property type="protein sequence ID" value="KAL1644387.1"/>
    <property type="molecule type" value="Genomic_DNA"/>
</dbReference>
<feature type="transmembrane region" description="Helical" evidence="1">
    <location>
        <begin position="113"/>
        <end position="138"/>
    </location>
</feature>
<comment type="caution">
    <text evidence="2">The sequence shown here is derived from an EMBL/GenBank/DDBJ whole genome shotgun (WGS) entry which is preliminary data.</text>
</comment>
<dbReference type="Proteomes" id="UP001521184">
    <property type="component" value="Unassembled WGS sequence"/>
</dbReference>
<keyword evidence="3" id="KW-1185">Reference proteome</keyword>
<keyword evidence="1" id="KW-0472">Membrane</keyword>
<evidence type="ECO:0000313" key="3">
    <source>
        <dbReference type="Proteomes" id="UP001521184"/>
    </source>
</evidence>
<dbReference type="PANTHER" id="PTHR32251:SF15">
    <property type="entry name" value="3-OXO-5-ALPHA-STEROID 4-DEHYDROGENASE (DUF1295)"/>
    <property type="match status" value="1"/>
</dbReference>
<sequence>MSGSFKDRNIDLITRGSYKSTPGGTAIFIGLRALDPLLQYGILAHGLGANLLDAVGLGARPPPLLSLRTGVHLIDVLDLSAPRLALLSMAVGSSLKQIHWLTFLSREEFPAKAALVVGLFNTVVNSINTLAFCSSLLSTACPPHDISESSLAPVAVAGSVLYVVGLAIEWIAEIQRARFKADPANEGKPYSGGLWRLARHINYGGYSLWRAGFAMTGGGWVMGSIFGGFYMWDFATRAIPVLDSYCSRRVSDFPLSRDYDDFLVVYGEDWKKFKEQTPYRLLPFIY</sequence>
<evidence type="ECO:0008006" key="4">
    <source>
        <dbReference type="Google" id="ProtNLM"/>
    </source>
</evidence>
<accession>A0ABR3TTW2</accession>
<organism evidence="2 3">
    <name type="scientific">Diplodia intermedia</name>
    <dbReference type="NCBI Taxonomy" id="856260"/>
    <lineage>
        <taxon>Eukaryota</taxon>
        <taxon>Fungi</taxon>
        <taxon>Dikarya</taxon>
        <taxon>Ascomycota</taxon>
        <taxon>Pezizomycotina</taxon>
        <taxon>Dothideomycetes</taxon>
        <taxon>Dothideomycetes incertae sedis</taxon>
        <taxon>Botryosphaeriales</taxon>
        <taxon>Botryosphaeriaceae</taxon>
        <taxon>Diplodia</taxon>
    </lineage>
</organism>
<name>A0ABR3TTW2_9PEZI</name>
<dbReference type="Gene3D" id="1.20.120.1630">
    <property type="match status" value="1"/>
</dbReference>
<feature type="transmembrane region" description="Helical" evidence="1">
    <location>
        <begin position="150"/>
        <end position="172"/>
    </location>
</feature>
<dbReference type="PANTHER" id="PTHR32251">
    <property type="entry name" value="3-OXO-5-ALPHA-STEROID 4-DEHYDROGENASE"/>
    <property type="match status" value="1"/>
</dbReference>
<reference evidence="2 3" key="1">
    <citation type="journal article" date="2023" name="Plant Dis.">
        <title>First Report of Diplodia intermedia Causing Canker and Dieback Diseases on Apple Trees in Canada.</title>
        <authorList>
            <person name="Ellouze W."/>
            <person name="Ilyukhin E."/>
            <person name="Sulman M."/>
            <person name="Ali S."/>
        </authorList>
    </citation>
    <scope>NUCLEOTIDE SEQUENCE [LARGE SCALE GENOMIC DNA]</scope>
    <source>
        <strain evidence="2 3">M45-28</strain>
    </source>
</reference>
<dbReference type="Pfam" id="PF06966">
    <property type="entry name" value="DUF1295"/>
    <property type="match status" value="1"/>
</dbReference>
<gene>
    <name evidence="2" type="ORF">SLS58_004301</name>
</gene>